<feature type="domain" description="EAL" evidence="1">
    <location>
        <begin position="267"/>
        <end position="519"/>
    </location>
</feature>
<feature type="domain" description="GGDEF" evidence="2">
    <location>
        <begin position="127"/>
        <end position="258"/>
    </location>
</feature>
<dbReference type="CDD" id="cd01948">
    <property type="entry name" value="EAL"/>
    <property type="match status" value="1"/>
</dbReference>
<dbReference type="SUPFAM" id="SSF141868">
    <property type="entry name" value="EAL domain-like"/>
    <property type="match status" value="1"/>
</dbReference>
<evidence type="ECO:0000313" key="4">
    <source>
        <dbReference type="Proteomes" id="UP000659496"/>
    </source>
</evidence>
<dbReference type="InterPro" id="IPR029787">
    <property type="entry name" value="Nucleotide_cyclase"/>
</dbReference>
<evidence type="ECO:0000313" key="3">
    <source>
        <dbReference type="EMBL" id="MBD7909328.1"/>
    </source>
</evidence>
<accession>A0ABR8PMC9</accession>
<dbReference type="InterPro" id="IPR043128">
    <property type="entry name" value="Rev_trsase/Diguanyl_cyclase"/>
</dbReference>
<dbReference type="Gene3D" id="3.20.20.450">
    <property type="entry name" value="EAL domain"/>
    <property type="match status" value="1"/>
</dbReference>
<dbReference type="PROSITE" id="PS50883">
    <property type="entry name" value="EAL"/>
    <property type="match status" value="1"/>
</dbReference>
<sequence>MMESYIHNYKRKRVWMLLVFIVFLPAVFEEIISSFLDLDFQNDIWYEVIDTSIMLLFATPIFIHMIRENDRTAVHLQQQLQEKKKIQQKLTLSNIELEYNATHDFLTGLPNRYKLFQVLSRMVKERHELAVLFLDLDRFKTINDSMGHLSGDQFIKLVSIRLKQAIPLGAQVFRHGGDEFVILSELPNCRSTEIADAVCDAFQQPFSINGTLLYSSVSIGISHMPEHGTDEVTLLKNADRAMYRAKDQGGGTFNIFSNGTDEYEKKQLMLENDLRNALETEQLIVHYQPVVDLSTGRLKSFEALVRWEHPELGLVPPGEFIPVAERSGLINDIGTRVLESSCRQVRRWHSANEQIGLAVNVSIRQFRNPHFPNLVKDVLEITQFPAHLLILEITESMMQDDSESVRIIEEIRTLGVKLAIDDFGTGYSSLSKLGFLPIDYLKIDRSFITEMLIHAPIQSIIQTIIDMGRNLDMELIAEGIEEEGQSLLLAECGCQFGQGYLFSKPLSAEEIEMTYSLSTLVKVK</sequence>
<evidence type="ECO:0000259" key="1">
    <source>
        <dbReference type="PROSITE" id="PS50883"/>
    </source>
</evidence>
<dbReference type="Pfam" id="PF00990">
    <property type="entry name" value="GGDEF"/>
    <property type="match status" value="1"/>
</dbReference>
<dbReference type="InterPro" id="IPR000160">
    <property type="entry name" value="GGDEF_dom"/>
</dbReference>
<dbReference type="SMART" id="SM00052">
    <property type="entry name" value="EAL"/>
    <property type="match status" value="1"/>
</dbReference>
<keyword evidence="4" id="KW-1185">Reference proteome</keyword>
<dbReference type="PANTHER" id="PTHR33121:SF70">
    <property type="entry name" value="SIGNALING PROTEIN YKOW"/>
    <property type="match status" value="1"/>
</dbReference>
<dbReference type="CDD" id="cd01949">
    <property type="entry name" value="GGDEF"/>
    <property type="match status" value="1"/>
</dbReference>
<dbReference type="SUPFAM" id="SSF55073">
    <property type="entry name" value="Nucleotide cyclase"/>
    <property type="match status" value="1"/>
</dbReference>
<reference evidence="3 4" key="1">
    <citation type="submission" date="2020-08" db="EMBL/GenBank/DDBJ databases">
        <title>A Genomic Blueprint of the Chicken Gut Microbiome.</title>
        <authorList>
            <person name="Gilroy R."/>
            <person name="Ravi A."/>
            <person name="Getino M."/>
            <person name="Pursley I."/>
            <person name="Horton D.L."/>
            <person name="Alikhan N.-F."/>
            <person name="Baker D."/>
            <person name="Gharbi K."/>
            <person name="Hall N."/>
            <person name="Watson M."/>
            <person name="Adriaenssens E.M."/>
            <person name="Foster-Nyarko E."/>
            <person name="Jarju S."/>
            <person name="Secka A."/>
            <person name="Antonio M."/>
            <person name="Oren A."/>
            <person name="Chaudhuri R."/>
            <person name="La Ragione R.M."/>
            <person name="Hildebrand F."/>
            <person name="Pallen M.J."/>
        </authorList>
    </citation>
    <scope>NUCLEOTIDE SEQUENCE [LARGE SCALE GENOMIC DNA]</scope>
    <source>
        <strain evidence="3 4">Sa3CUA8</strain>
    </source>
</reference>
<dbReference type="NCBIfam" id="TIGR00254">
    <property type="entry name" value="GGDEF"/>
    <property type="match status" value="1"/>
</dbReference>
<dbReference type="InterPro" id="IPR035919">
    <property type="entry name" value="EAL_sf"/>
</dbReference>
<gene>
    <name evidence="3" type="ORF">H9659_13410</name>
</gene>
<evidence type="ECO:0000259" key="2">
    <source>
        <dbReference type="PROSITE" id="PS50887"/>
    </source>
</evidence>
<dbReference type="Proteomes" id="UP000659496">
    <property type="component" value="Unassembled WGS sequence"/>
</dbReference>
<dbReference type="PROSITE" id="PS50887">
    <property type="entry name" value="GGDEF"/>
    <property type="match status" value="1"/>
</dbReference>
<dbReference type="SMART" id="SM00267">
    <property type="entry name" value="GGDEF"/>
    <property type="match status" value="1"/>
</dbReference>
<protein>
    <submittedName>
        <fullName evidence="3">EAL domain-containing protein</fullName>
    </submittedName>
</protein>
<comment type="caution">
    <text evidence="3">The sequence shown here is derived from an EMBL/GenBank/DDBJ whole genome shotgun (WGS) entry which is preliminary data.</text>
</comment>
<dbReference type="InterPro" id="IPR001633">
    <property type="entry name" value="EAL_dom"/>
</dbReference>
<dbReference type="InterPro" id="IPR050706">
    <property type="entry name" value="Cyclic-di-GMP_PDE-like"/>
</dbReference>
<organism evidence="3 4">
    <name type="scientific">Sporosarcina gallistercoris</name>
    <dbReference type="NCBI Taxonomy" id="2762245"/>
    <lineage>
        <taxon>Bacteria</taxon>
        <taxon>Bacillati</taxon>
        <taxon>Bacillota</taxon>
        <taxon>Bacilli</taxon>
        <taxon>Bacillales</taxon>
        <taxon>Caryophanaceae</taxon>
        <taxon>Sporosarcina</taxon>
    </lineage>
</organism>
<dbReference type="PANTHER" id="PTHR33121">
    <property type="entry name" value="CYCLIC DI-GMP PHOSPHODIESTERASE PDEF"/>
    <property type="match status" value="1"/>
</dbReference>
<dbReference type="Gene3D" id="3.30.70.270">
    <property type="match status" value="1"/>
</dbReference>
<dbReference type="Pfam" id="PF00563">
    <property type="entry name" value="EAL"/>
    <property type="match status" value="1"/>
</dbReference>
<proteinExistence type="predicted"/>
<dbReference type="EMBL" id="JACSQY010000012">
    <property type="protein sequence ID" value="MBD7909328.1"/>
    <property type="molecule type" value="Genomic_DNA"/>
</dbReference>
<name>A0ABR8PMC9_9BACL</name>